<dbReference type="InterPro" id="IPR050272">
    <property type="entry name" value="Isochorismatase-like_hydrls"/>
</dbReference>
<evidence type="ECO:0000256" key="1">
    <source>
        <dbReference type="ARBA" id="ARBA00022801"/>
    </source>
</evidence>
<reference evidence="3 4" key="1">
    <citation type="journal article" date="2011" name="J. Bacteriol.">
        <title>Complete genome sequence of the type strain Cupriavidus necator N-1.</title>
        <authorList>
            <person name="Poehlein A."/>
            <person name="Kusian B."/>
            <person name="Friedrich B."/>
            <person name="Daniel R."/>
            <person name="Bowien B."/>
        </authorList>
    </citation>
    <scope>NUCLEOTIDE SEQUENCE [LARGE SCALE GENOMIC DNA]</scope>
    <source>
        <strain evidence="4">ATCC 43291 / DSM 13513 / CCUG 52238 / LMG 8453 / N-1</strain>
    </source>
</reference>
<dbReference type="Proteomes" id="UP000006798">
    <property type="component" value="Chromosome 2"/>
</dbReference>
<proteinExistence type="predicted"/>
<dbReference type="GO" id="GO:0016787">
    <property type="term" value="F:hydrolase activity"/>
    <property type="evidence" value="ECO:0007669"/>
    <property type="project" value="UniProtKB-KW"/>
</dbReference>
<evidence type="ECO:0000313" key="3">
    <source>
        <dbReference type="EMBL" id="AEI79480.1"/>
    </source>
</evidence>
<dbReference type="HOGENOM" id="CLU_068979_5_5_4"/>
<dbReference type="Gene3D" id="3.40.50.850">
    <property type="entry name" value="Isochorismatase-like"/>
    <property type="match status" value="1"/>
</dbReference>
<evidence type="ECO:0000259" key="2">
    <source>
        <dbReference type="Pfam" id="PF00857"/>
    </source>
</evidence>
<gene>
    <name evidence="3" type="ordered locus">CNE_2c04990</name>
</gene>
<dbReference type="PANTHER" id="PTHR43540">
    <property type="entry name" value="PEROXYUREIDOACRYLATE/UREIDOACRYLATE AMIDOHYDROLASE-RELATED"/>
    <property type="match status" value="1"/>
</dbReference>
<dbReference type="AlphaFoldDB" id="F8GQT9"/>
<accession>F8GQT9</accession>
<dbReference type="GeneID" id="34306500"/>
<dbReference type="InterPro" id="IPR000868">
    <property type="entry name" value="Isochorismatase-like_dom"/>
</dbReference>
<evidence type="ECO:0000313" key="4">
    <source>
        <dbReference type="Proteomes" id="UP000006798"/>
    </source>
</evidence>
<dbReference type="RefSeq" id="WP_013952199.1">
    <property type="nucleotide sequence ID" value="NC_015723.1"/>
</dbReference>
<dbReference type="KEGG" id="cnc:CNE_2c04990"/>
<keyword evidence="1" id="KW-0378">Hydrolase</keyword>
<dbReference type="EMBL" id="CP002878">
    <property type="protein sequence ID" value="AEI79480.1"/>
    <property type="molecule type" value="Genomic_DNA"/>
</dbReference>
<protein>
    <submittedName>
        <fullName evidence="3">Isochorismatase family protein 11</fullName>
    </submittedName>
</protein>
<dbReference type="Pfam" id="PF00857">
    <property type="entry name" value="Isochorismatase"/>
    <property type="match status" value="1"/>
</dbReference>
<dbReference type="InterPro" id="IPR036380">
    <property type="entry name" value="Isochorismatase-like_sf"/>
</dbReference>
<dbReference type="CDD" id="cd01014">
    <property type="entry name" value="nicotinamidase_related"/>
    <property type="match status" value="1"/>
</dbReference>
<feature type="domain" description="Isochorismatase-like" evidence="2">
    <location>
        <begin position="3"/>
        <end position="146"/>
    </location>
</feature>
<dbReference type="SUPFAM" id="SSF52499">
    <property type="entry name" value="Isochorismatase-like hydrolases"/>
    <property type="match status" value="1"/>
</dbReference>
<sequence length="184" mass="19834">MNCALLIIDFQAGLVDSAPLPGDAAAVATNINTLSTRARQAAVPVIFIQHENEDALRHGSTAWQLSAGLQVEPGDYRIGKRTPDSFLRTELQTVLAEHDVKHVVVCGYATEFCVDTTVRRAAANGYGVTIAADAHTTHDKPHADAARIREHHNATLSNIRSFGPKIAAVSTDAIDFRSLARPRC</sequence>
<organism evidence="3 4">
    <name type="scientific">Cupriavidus necator (strain ATCC 43291 / DSM 13513 / CCUG 52238 / LMG 8453 / N-1)</name>
    <name type="common">Ralstonia eutropha</name>
    <dbReference type="NCBI Taxonomy" id="1042878"/>
    <lineage>
        <taxon>Bacteria</taxon>
        <taxon>Pseudomonadati</taxon>
        <taxon>Pseudomonadota</taxon>
        <taxon>Betaproteobacteria</taxon>
        <taxon>Burkholderiales</taxon>
        <taxon>Burkholderiaceae</taxon>
        <taxon>Cupriavidus</taxon>
    </lineage>
</organism>
<name>F8GQT9_CUPNN</name>